<evidence type="ECO:0000313" key="2">
    <source>
        <dbReference type="Proteomes" id="UP000028030"/>
    </source>
</evidence>
<accession>A0A081Q955</accession>
<comment type="caution">
    <text evidence="1">The sequence shown here is derived from an EMBL/GenBank/DDBJ whole genome shotgun (WGS) entry which is preliminary data.</text>
</comment>
<evidence type="ECO:0000313" key="1">
    <source>
        <dbReference type="EMBL" id="KEQ39478.1"/>
    </source>
</evidence>
<dbReference type="Proteomes" id="UP000028030">
    <property type="component" value="Unassembled WGS sequence"/>
</dbReference>
<dbReference type="AlphaFoldDB" id="A0A081Q955"/>
<name>A0A081Q955_STRMT</name>
<gene>
    <name evidence="1" type="ORF">SK642_1610</name>
</gene>
<dbReference type="PATRIC" id="fig|28037.97.peg.1546"/>
<organism evidence="1 2">
    <name type="scientific">Streptococcus mitis</name>
    <dbReference type="NCBI Taxonomy" id="28037"/>
    <lineage>
        <taxon>Bacteria</taxon>
        <taxon>Bacillati</taxon>
        <taxon>Bacillota</taxon>
        <taxon>Bacilli</taxon>
        <taxon>Lactobacillales</taxon>
        <taxon>Streptococcaceae</taxon>
        <taxon>Streptococcus</taxon>
        <taxon>Streptococcus mitis group</taxon>
    </lineage>
</organism>
<proteinExistence type="predicted"/>
<reference evidence="1 2" key="1">
    <citation type="submission" date="2014-05" db="EMBL/GenBank/DDBJ databases">
        <authorList>
            <person name="Daugherty S.C."/>
            <person name="Tallon L.J."/>
            <person name="Sadzewicz L."/>
            <person name="Kilian M."/>
            <person name="Tettelin H."/>
        </authorList>
    </citation>
    <scope>NUCLEOTIDE SEQUENCE [LARGE SCALE GENOMIC DNA]</scope>
    <source>
        <strain evidence="1 2">SK642</strain>
    </source>
</reference>
<dbReference type="EMBL" id="JPFW01000009">
    <property type="protein sequence ID" value="KEQ39478.1"/>
    <property type="molecule type" value="Genomic_DNA"/>
</dbReference>
<protein>
    <submittedName>
        <fullName evidence="1">Uncharacterized protein</fullName>
    </submittedName>
</protein>
<sequence length="37" mass="4328">MFPSPKMYAFSSRTLEKGSGWDTYYELEKDEVCDRCG</sequence>